<dbReference type="EMBL" id="JAJOZR010000001">
    <property type="protein sequence ID" value="MCD7107620.1"/>
    <property type="molecule type" value="Genomic_DNA"/>
</dbReference>
<evidence type="ECO:0000256" key="4">
    <source>
        <dbReference type="ARBA" id="ARBA00022840"/>
    </source>
</evidence>
<keyword evidence="4 6" id="KW-0067">ATP-binding</keyword>
<keyword evidence="7" id="KW-1185">Reference proteome</keyword>
<dbReference type="GO" id="GO:0016887">
    <property type="term" value="F:ATP hydrolysis activity"/>
    <property type="evidence" value="ECO:0007669"/>
    <property type="project" value="InterPro"/>
</dbReference>
<dbReference type="InterPro" id="IPR017871">
    <property type="entry name" value="ABC_transporter-like_CS"/>
</dbReference>
<protein>
    <submittedName>
        <fullName evidence="6">ABC transporter ATP-binding protein</fullName>
    </submittedName>
</protein>
<dbReference type="GO" id="GO:0005524">
    <property type="term" value="F:ATP binding"/>
    <property type="evidence" value="ECO:0007669"/>
    <property type="project" value="UniProtKB-KW"/>
</dbReference>
<feature type="domain" description="ABC transporter" evidence="5">
    <location>
        <begin position="26"/>
        <end position="272"/>
    </location>
</feature>
<organism evidence="6 7">
    <name type="scientific">Rhizobium quercicola</name>
    <dbReference type="NCBI Taxonomy" id="2901226"/>
    <lineage>
        <taxon>Bacteria</taxon>
        <taxon>Pseudomonadati</taxon>
        <taxon>Pseudomonadota</taxon>
        <taxon>Alphaproteobacteria</taxon>
        <taxon>Hyphomicrobiales</taxon>
        <taxon>Rhizobiaceae</taxon>
        <taxon>Rhizobium/Agrobacterium group</taxon>
        <taxon>Rhizobium</taxon>
    </lineage>
</organism>
<evidence type="ECO:0000256" key="3">
    <source>
        <dbReference type="ARBA" id="ARBA00022741"/>
    </source>
</evidence>
<proteinExistence type="inferred from homology"/>
<comment type="caution">
    <text evidence="6">The sequence shown here is derived from an EMBL/GenBank/DDBJ whole genome shotgun (WGS) entry which is preliminary data.</text>
</comment>
<evidence type="ECO:0000256" key="2">
    <source>
        <dbReference type="ARBA" id="ARBA00022448"/>
    </source>
</evidence>
<dbReference type="PROSITE" id="PS00211">
    <property type="entry name" value="ABC_TRANSPORTER_1"/>
    <property type="match status" value="1"/>
</dbReference>
<evidence type="ECO:0000256" key="1">
    <source>
        <dbReference type="ARBA" id="ARBA00005417"/>
    </source>
</evidence>
<dbReference type="SUPFAM" id="SSF52540">
    <property type="entry name" value="P-loop containing nucleoside triphosphate hydrolases"/>
    <property type="match status" value="1"/>
</dbReference>
<keyword evidence="3" id="KW-0547">Nucleotide-binding</keyword>
<dbReference type="PANTHER" id="PTHR42788">
    <property type="entry name" value="TAURINE IMPORT ATP-BINDING PROTEIN-RELATED"/>
    <property type="match status" value="1"/>
</dbReference>
<evidence type="ECO:0000313" key="6">
    <source>
        <dbReference type="EMBL" id="MCD7107620.1"/>
    </source>
</evidence>
<keyword evidence="2" id="KW-0813">Transport</keyword>
<dbReference type="InterPro" id="IPR050166">
    <property type="entry name" value="ABC_transporter_ATP-bind"/>
</dbReference>
<dbReference type="Proteomes" id="UP001139089">
    <property type="component" value="Unassembled WGS sequence"/>
</dbReference>
<dbReference type="PROSITE" id="PS50893">
    <property type="entry name" value="ABC_TRANSPORTER_2"/>
    <property type="match status" value="1"/>
</dbReference>
<name>A0A9X1SZI5_9HYPH</name>
<evidence type="ECO:0000259" key="5">
    <source>
        <dbReference type="PROSITE" id="PS50893"/>
    </source>
</evidence>
<dbReference type="InterPro" id="IPR003439">
    <property type="entry name" value="ABC_transporter-like_ATP-bd"/>
</dbReference>
<dbReference type="SMART" id="SM00382">
    <property type="entry name" value="AAA"/>
    <property type="match status" value="1"/>
</dbReference>
<accession>A0A9X1SZI5</accession>
<dbReference type="CDD" id="cd03293">
    <property type="entry name" value="ABC_NrtD_SsuB_transporters"/>
    <property type="match status" value="1"/>
</dbReference>
<sequence>MMQAVSSGTPDGAEAVPVPASPRSVVSLRDVTKRFSNGTIALSRMTMDIRKGEFVSLLGASGCGKSTALRIIAGLGRASQGMVDWPASRIGRDGRPDADIGFVFQEPTLMPWKPVFENAYLPLRLKGMGKGEVRDRVMGALETVGLKDFARAYPRELSGGMRMRVSIARALVTDPKLLLMDEPFGALDEITRQKLNDDVLRLWSEKDLTVVFVTHSVFEAAYLSSRIAVMGARPGRVVADMMLPRPEGREKDEGFRASDTYADLCRTVSRALVHAIAAPAGEDA</sequence>
<dbReference type="InterPro" id="IPR003593">
    <property type="entry name" value="AAA+_ATPase"/>
</dbReference>
<evidence type="ECO:0000313" key="7">
    <source>
        <dbReference type="Proteomes" id="UP001139089"/>
    </source>
</evidence>
<reference evidence="6" key="1">
    <citation type="submission" date="2021-12" db="EMBL/GenBank/DDBJ databases">
        <authorList>
            <person name="Li Y."/>
        </authorList>
    </citation>
    <scope>NUCLEOTIDE SEQUENCE</scope>
    <source>
        <strain evidence="6">DKSPLA3</strain>
    </source>
</reference>
<comment type="similarity">
    <text evidence="1">Belongs to the ABC transporter superfamily.</text>
</comment>
<dbReference type="AlphaFoldDB" id="A0A9X1SZI5"/>
<dbReference type="PANTHER" id="PTHR42788:SF19">
    <property type="entry name" value="ALIPHATIC SULFONATES IMPORT ATP-BINDING PROTEIN SSUB 2"/>
    <property type="match status" value="1"/>
</dbReference>
<gene>
    <name evidence="6" type="ORF">LRX75_01080</name>
</gene>
<dbReference type="InterPro" id="IPR027417">
    <property type="entry name" value="P-loop_NTPase"/>
</dbReference>
<dbReference type="Gene3D" id="3.40.50.300">
    <property type="entry name" value="P-loop containing nucleotide triphosphate hydrolases"/>
    <property type="match status" value="1"/>
</dbReference>
<dbReference type="RefSeq" id="WP_231811362.1">
    <property type="nucleotide sequence ID" value="NZ_JAJOZR010000001.1"/>
</dbReference>
<dbReference type="Pfam" id="PF00005">
    <property type="entry name" value="ABC_tran"/>
    <property type="match status" value="1"/>
</dbReference>